<comment type="caution">
    <text evidence="2">The sequence shown here is derived from an EMBL/GenBank/DDBJ whole genome shotgun (WGS) entry which is preliminary data.</text>
</comment>
<reference evidence="2 3" key="1">
    <citation type="submission" date="2015-06" db="EMBL/GenBank/DDBJ databases">
        <title>Genome sequence of Pseudoalteromonas peptidolytica.</title>
        <authorList>
            <person name="Xie B.-B."/>
            <person name="Rong J.-C."/>
            <person name="Qin Q.-L."/>
            <person name="Zhang Y.-Z."/>
        </authorList>
    </citation>
    <scope>NUCLEOTIDE SEQUENCE [LARGE SCALE GENOMIC DNA]</scope>
    <source>
        <strain evidence="2 3">F12-50-A1</strain>
    </source>
</reference>
<accession>A0A8I0MYC7</accession>
<gene>
    <name evidence="2" type="ORF">PPEP_a4546</name>
</gene>
<sequence length="56" mass="6352">MKKTVKRRAHNWFHLPWGRPLSKRYVIGVDLARGESVNGDSIVSGESDSNQISDKK</sequence>
<dbReference type="RefSeq" id="WP_167508240.1">
    <property type="nucleotide sequence ID" value="NZ_AQHF01000032.1"/>
</dbReference>
<feature type="compositionally biased region" description="Polar residues" evidence="1">
    <location>
        <begin position="38"/>
        <end position="56"/>
    </location>
</feature>
<organism evidence="2 3">
    <name type="scientific">Pseudoalteromonas peptidolytica F12-50-A1</name>
    <dbReference type="NCBI Taxonomy" id="1315280"/>
    <lineage>
        <taxon>Bacteria</taxon>
        <taxon>Pseudomonadati</taxon>
        <taxon>Pseudomonadota</taxon>
        <taxon>Gammaproteobacteria</taxon>
        <taxon>Alteromonadales</taxon>
        <taxon>Pseudoalteromonadaceae</taxon>
        <taxon>Pseudoalteromonas</taxon>
    </lineage>
</organism>
<dbReference type="EMBL" id="AQHF01000032">
    <property type="protein sequence ID" value="MBE0348264.1"/>
    <property type="molecule type" value="Genomic_DNA"/>
</dbReference>
<proteinExistence type="predicted"/>
<feature type="region of interest" description="Disordered" evidence="1">
    <location>
        <begin position="37"/>
        <end position="56"/>
    </location>
</feature>
<protein>
    <submittedName>
        <fullName evidence="2">Uncharacterized protein</fullName>
    </submittedName>
</protein>
<evidence type="ECO:0000313" key="3">
    <source>
        <dbReference type="Proteomes" id="UP000660708"/>
    </source>
</evidence>
<dbReference type="AlphaFoldDB" id="A0A8I0MYC7"/>
<evidence type="ECO:0000256" key="1">
    <source>
        <dbReference type="SAM" id="MobiDB-lite"/>
    </source>
</evidence>
<name>A0A8I0MYC7_9GAMM</name>
<dbReference type="Proteomes" id="UP000660708">
    <property type="component" value="Unassembled WGS sequence"/>
</dbReference>
<keyword evidence="3" id="KW-1185">Reference proteome</keyword>
<evidence type="ECO:0000313" key="2">
    <source>
        <dbReference type="EMBL" id="MBE0348264.1"/>
    </source>
</evidence>